<organism evidence="11 12">
    <name type="scientific">Lichenifustis flavocetrariae</name>
    <dbReference type="NCBI Taxonomy" id="2949735"/>
    <lineage>
        <taxon>Bacteria</taxon>
        <taxon>Pseudomonadati</taxon>
        <taxon>Pseudomonadota</taxon>
        <taxon>Alphaproteobacteria</taxon>
        <taxon>Hyphomicrobiales</taxon>
        <taxon>Lichenihabitantaceae</taxon>
        <taxon>Lichenifustis</taxon>
    </lineage>
</organism>
<keyword evidence="6 7" id="KW-0961">Cell wall biogenesis/degradation</keyword>
<keyword evidence="4 7" id="KW-0133">Cell shape</keyword>
<feature type="active site" description="Nucleophile" evidence="7">
    <location>
        <position position="161"/>
    </location>
</feature>
<dbReference type="PANTHER" id="PTHR36699:SF1">
    <property type="entry name" value="L,D-TRANSPEPTIDASE YAFK-RELATED"/>
    <property type="match status" value="1"/>
</dbReference>
<evidence type="ECO:0000256" key="6">
    <source>
        <dbReference type="ARBA" id="ARBA00023316"/>
    </source>
</evidence>
<feature type="signal peptide" evidence="9">
    <location>
        <begin position="1"/>
        <end position="24"/>
    </location>
</feature>
<dbReference type="GO" id="GO:0008360">
    <property type="term" value="P:regulation of cell shape"/>
    <property type="evidence" value="ECO:0007669"/>
    <property type="project" value="UniProtKB-UniRule"/>
</dbReference>
<sequence length="493" mass="52229">MALRRSVKLLSAMAIIVASAGLLAGCDSPTESSSGYRAFAPLSPELLASMRAKDTDQNAPMLIRAYKKEAEFEVWKKKRDGKYALLKTYPMCRWSGQLGPKKTEGDRQVPEGFYTITPGQMNPNSHYYLSFNVGYPNAYDRANGRQGGSIMVHGICSSAGCFSMTDKQIEEIYAVARESFAGGQREIQMQSFPFRMTAENMAKLRLDPNMPFWREIKKGADYFDVTKLETPVGVCAKHYVFGTPKAGRFDAFSPCPPLKTDKDTDAAIAAKAAADDREVAELIGKGVKPVKIVYADGGQNPEFAHRVAEVSRPDALAAGASEIALDDSSKAKSAVVQVVAAKSKALVAVAQSAPAAAQAAPAALKVADATPTGSISPGGDSVVPATFTAAPSAYAREEPKTGTEGFFKKWLNLGSSETPEATPAIAAQPTVIAPTSDKKPAPKHIIAKNTHVKPVPVSSPAQTAKPEQLSSAATPLLKVAAGVTGDTASAQTR</sequence>
<dbReference type="Proteomes" id="UP001165667">
    <property type="component" value="Unassembled WGS sequence"/>
</dbReference>
<keyword evidence="12" id="KW-1185">Reference proteome</keyword>
<feature type="domain" description="L,D-TPase catalytic" evidence="10">
    <location>
        <begin position="61"/>
        <end position="188"/>
    </location>
</feature>
<dbReference type="GO" id="GO:0016740">
    <property type="term" value="F:transferase activity"/>
    <property type="evidence" value="ECO:0007669"/>
    <property type="project" value="UniProtKB-KW"/>
</dbReference>
<evidence type="ECO:0000256" key="1">
    <source>
        <dbReference type="ARBA" id="ARBA00004752"/>
    </source>
</evidence>
<comment type="pathway">
    <text evidence="1 7">Cell wall biogenesis; peptidoglycan biosynthesis.</text>
</comment>
<keyword evidence="5 7" id="KW-0573">Peptidoglycan synthesis</keyword>
<evidence type="ECO:0000256" key="9">
    <source>
        <dbReference type="SAM" id="SignalP"/>
    </source>
</evidence>
<dbReference type="InterPro" id="IPR005490">
    <property type="entry name" value="LD_TPept_cat_dom"/>
</dbReference>
<keyword evidence="9" id="KW-0732">Signal</keyword>
<feature type="chain" id="PRO_5041225965" evidence="9">
    <location>
        <begin position="25"/>
        <end position="493"/>
    </location>
</feature>
<comment type="caution">
    <text evidence="11">The sequence shown here is derived from an EMBL/GenBank/DDBJ whole genome shotgun (WGS) entry which is preliminary data.</text>
</comment>
<evidence type="ECO:0000256" key="3">
    <source>
        <dbReference type="ARBA" id="ARBA00022679"/>
    </source>
</evidence>
<evidence type="ECO:0000256" key="2">
    <source>
        <dbReference type="ARBA" id="ARBA00005992"/>
    </source>
</evidence>
<keyword evidence="3" id="KW-0808">Transferase</keyword>
<comment type="similarity">
    <text evidence="2">Belongs to the YkuD family.</text>
</comment>
<reference evidence="11" key="1">
    <citation type="submission" date="2022-05" db="EMBL/GenBank/DDBJ databases">
        <authorList>
            <person name="Pankratov T."/>
        </authorList>
    </citation>
    <scope>NUCLEOTIDE SEQUENCE</scope>
    <source>
        <strain evidence="11">BP6-180914</strain>
    </source>
</reference>
<dbReference type="PROSITE" id="PS51257">
    <property type="entry name" value="PROKAR_LIPOPROTEIN"/>
    <property type="match status" value="1"/>
</dbReference>
<evidence type="ECO:0000256" key="4">
    <source>
        <dbReference type="ARBA" id="ARBA00022960"/>
    </source>
</evidence>
<dbReference type="AlphaFoldDB" id="A0AA41YU18"/>
<gene>
    <name evidence="11" type="ORF">M8523_02235</name>
</gene>
<dbReference type="CDD" id="cd16913">
    <property type="entry name" value="YkuD_like"/>
    <property type="match status" value="1"/>
</dbReference>
<dbReference type="SUPFAM" id="SSF141523">
    <property type="entry name" value="L,D-transpeptidase catalytic domain-like"/>
    <property type="match status" value="1"/>
</dbReference>
<proteinExistence type="inferred from homology"/>
<dbReference type="RefSeq" id="WP_282583180.1">
    <property type="nucleotide sequence ID" value="NZ_JAMOIM010000001.1"/>
</dbReference>
<evidence type="ECO:0000313" key="12">
    <source>
        <dbReference type="Proteomes" id="UP001165667"/>
    </source>
</evidence>
<feature type="active site" description="Proton donor/acceptor" evidence="7">
    <location>
        <position position="153"/>
    </location>
</feature>
<accession>A0AA41YU18</accession>
<evidence type="ECO:0000313" key="11">
    <source>
        <dbReference type="EMBL" id="MCW6506838.1"/>
    </source>
</evidence>
<name>A0AA41YU18_9HYPH</name>
<dbReference type="Pfam" id="PF03734">
    <property type="entry name" value="YkuD"/>
    <property type="match status" value="1"/>
</dbReference>
<dbReference type="GO" id="GO:0004180">
    <property type="term" value="F:carboxypeptidase activity"/>
    <property type="evidence" value="ECO:0007669"/>
    <property type="project" value="UniProtKB-ARBA"/>
</dbReference>
<evidence type="ECO:0000259" key="10">
    <source>
        <dbReference type="PROSITE" id="PS52029"/>
    </source>
</evidence>
<dbReference type="GO" id="GO:0071555">
    <property type="term" value="P:cell wall organization"/>
    <property type="evidence" value="ECO:0007669"/>
    <property type="project" value="UniProtKB-UniRule"/>
</dbReference>
<dbReference type="EMBL" id="JAMOIM010000001">
    <property type="protein sequence ID" value="MCW6506838.1"/>
    <property type="molecule type" value="Genomic_DNA"/>
</dbReference>
<dbReference type="PANTHER" id="PTHR36699">
    <property type="entry name" value="LD-TRANSPEPTIDASE"/>
    <property type="match status" value="1"/>
</dbReference>
<dbReference type="PROSITE" id="PS52029">
    <property type="entry name" value="LD_TPASE"/>
    <property type="match status" value="1"/>
</dbReference>
<evidence type="ECO:0000256" key="8">
    <source>
        <dbReference type="SAM" id="MobiDB-lite"/>
    </source>
</evidence>
<evidence type="ECO:0000256" key="5">
    <source>
        <dbReference type="ARBA" id="ARBA00022984"/>
    </source>
</evidence>
<protein>
    <submittedName>
        <fullName evidence="11">Murein L,D-transpeptidase</fullName>
    </submittedName>
</protein>
<dbReference type="GO" id="GO:0009252">
    <property type="term" value="P:peptidoglycan biosynthetic process"/>
    <property type="evidence" value="ECO:0007669"/>
    <property type="project" value="UniProtKB-KW"/>
</dbReference>
<evidence type="ECO:0000256" key="7">
    <source>
        <dbReference type="PROSITE-ProRule" id="PRU01373"/>
    </source>
</evidence>
<dbReference type="InterPro" id="IPR038063">
    <property type="entry name" value="Transpep_catalytic_dom"/>
</dbReference>
<feature type="region of interest" description="Disordered" evidence="8">
    <location>
        <begin position="420"/>
        <end position="470"/>
    </location>
</feature>